<keyword evidence="1" id="KW-0732">Signal</keyword>
<evidence type="ECO:0000259" key="2">
    <source>
        <dbReference type="Pfam" id="PF19489"/>
    </source>
</evidence>
<dbReference type="EMBL" id="JBFBVU010000019">
    <property type="protein sequence ID" value="MEV8467923.1"/>
    <property type="molecule type" value="Genomic_DNA"/>
</dbReference>
<dbReference type="Gene3D" id="1.10.530.10">
    <property type="match status" value="1"/>
</dbReference>
<evidence type="ECO:0000256" key="1">
    <source>
        <dbReference type="SAM" id="SignalP"/>
    </source>
</evidence>
<protein>
    <submittedName>
        <fullName evidence="3">Transglycosylase SLT domain-containing protein</fullName>
    </submittedName>
</protein>
<proteinExistence type="predicted"/>
<organism evidence="3 4">
    <name type="scientific">Meridianimarinicoccus marinus</name>
    <dbReference type="NCBI Taxonomy" id="3231483"/>
    <lineage>
        <taxon>Bacteria</taxon>
        <taxon>Pseudomonadati</taxon>
        <taxon>Pseudomonadota</taxon>
        <taxon>Alphaproteobacteria</taxon>
        <taxon>Rhodobacterales</taxon>
        <taxon>Paracoccaceae</taxon>
        <taxon>Meridianimarinicoccus</taxon>
    </lineage>
</organism>
<name>A0ABV3LBX0_9RHOB</name>
<sequence>MSSRIAALILLCFLAACGGKSPPKNLNNACSIVDQRPKYLKAFKATEKKWGVPVYVQMAVIYQESKFDGDARTPHRYALGVIPMGRQSSAFGYAQALDGTWDDYKRAAGRPGASRKNIKDATDFMGWYMTRTEQKLGIPKTNVRDNYLAYHEGHSGYARGSYRSKSWLIGVANGLQTRSETYKRQLQACGKL</sequence>
<dbReference type="Proteomes" id="UP001553161">
    <property type="component" value="Unassembled WGS sequence"/>
</dbReference>
<dbReference type="InterPro" id="IPR023346">
    <property type="entry name" value="Lysozyme-like_dom_sf"/>
</dbReference>
<keyword evidence="4" id="KW-1185">Reference proteome</keyword>
<evidence type="ECO:0000313" key="4">
    <source>
        <dbReference type="Proteomes" id="UP001553161"/>
    </source>
</evidence>
<feature type="signal peptide" evidence="1">
    <location>
        <begin position="1"/>
        <end position="18"/>
    </location>
</feature>
<dbReference type="Pfam" id="PF19489">
    <property type="entry name" value="SLT_4"/>
    <property type="match status" value="1"/>
</dbReference>
<dbReference type="SUPFAM" id="SSF53955">
    <property type="entry name" value="Lysozyme-like"/>
    <property type="match status" value="1"/>
</dbReference>
<feature type="chain" id="PRO_5046947614" evidence="1">
    <location>
        <begin position="19"/>
        <end position="192"/>
    </location>
</feature>
<dbReference type="RefSeq" id="WP_366193834.1">
    <property type="nucleotide sequence ID" value="NZ_JBFBVU010000019.1"/>
</dbReference>
<dbReference type="PROSITE" id="PS51257">
    <property type="entry name" value="PROKAR_LIPOPROTEIN"/>
    <property type="match status" value="1"/>
</dbReference>
<dbReference type="CDD" id="cd00442">
    <property type="entry name" value="Lyz-like"/>
    <property type="match status" value="1"/>
</dbReference>
<feature type="domain" description="Transglycosylase SLT" evidence="2">
    <location>
        <begin position="7"/>
        <end position="189"/>
    </location>
</feature>
<evidence type="ECO:0000313" key="3">
    <source>
        <dbReference type="EMBL" id="MEV8467923.1"/>
    </source>
</evidence>
<reference evidence="3 4" key="1">
    <citation type="submission" date="2024-07" db="EMBL/GenBank/DDBJ databases">
        <authorList>
            <person name="Kang M."/>
        </authorList>
    </citation>
    <scope>NUCLEOTIDE SEQUENCE [LARGE SCALE GENOMIC DNA]</scope>
    <source>
        <strain evidence="3 4">DFM31</strain>
    </source>
</reference>
<comment type="caution">
    <text evidence="3">The sequence shown here is derived from an EMBL/GenBank/DDBJ whole genome shotgun (WGS) entry which is preliminary data.</text>
</comment>
<dbReference type="InterPro" id="IPR045795">
    <property type="entry name" value="SLT_4"/>
</dbReference>
<accession>A0ABV3LBX0</accession>
<gene>
    <name evidence="3" type="ORF">AB0T83_14180</name>
</gene>